<keyword evidence="2" id="KW-1185">Reference proteome</keyword>
<protein>
    <submittedName>
        <fullName evidence="1">542_t:CDS:1</fullName>
    </submittedName>
</protein>
<accession>A0ACA9P4F5</accession>
<dbReference type="Proteomes" id="UP000789366">
    <property type="component" value="Unassembled WGS sequence"/>
</dbReference>
<dbReference type="EMBL" id="CAJVPW010020691">
    <property type="protein sequence ID" value="CAG8690263.1"/>
    <property type="molecule type" value="Genomic_DNA"/>
</dbReference>
<comment type="caution">
    <text evidence="1">The sequence shown here is derived from an EMBL/GenBank/DDBJ whole genome shotgun (WGS) entry which is preliminary data.</text>
</comment>
<feature type="non-terminal residue" evidence="1">
    <location>
        <position position="1"/>
    </location>
</feature>
<evidence type="ECO:0000313" key="2">
    <source>
        <dbReference type="Proteomes" id="UP000789366"/>
    </source>
</evidence>
<reference evidence="1" key="1">
    <citation type="submission" date="2021-06" db="EMBL/GenBank/DDBJ databases">
        <authorList>
            <person name="Kallberg Y."/>
            <person name="Tangrot J."/>
            <person name="Rosling A."/>
        </authorList>
    </citation>
    <scope>NUCLEOTIDE SEQUENCE</scope>
    <source>
        <strain evidence="1">28 12/20/2015</strain>
    </source>
</reference>
<sequence>FEDLGIDLKDEKAHEHVQGKKYVWFKVRVSITSETKFQTYIRVGILLLPNIEI</sequence>
<proteinExistence type="predicted"/>
<name>A0ACA9P4F5_9GLOM</name>
<evidence type="ECO:0000313" key="1">
    <source>
        <dbReference type="EMBL" id="CAG8690263.1"/>
    </source>
</evidence>
<organism evidence="1 2">
    <name type="scientific">Cetraspora pellucida</name>
    <dbReference type="NCBI Taxonomy" id="1433469"/>
    <lineage>
        <taxon>Eukaryota</taxon>
        <taxon>Fungi</taxon>
        <taxon>Fungi incertae sedis</taxon>
        <taxon>Mucoromycota</taxon>
        <taxon>Glomeromycotina</taxon>
        <taxon>Glomeromycetes</taxon>
        <taxon>Diversisporales</taxon>
        <taxon>Gigasporaceae</taxon>
        <taxon>Cetraspora</taxon>
    </lineage>
</organism>
<gene>
    <name evidence="1" type="ORF">SPELUC_LOCUS10712</name>
</gene>